<sequence length="293" mass="33600">MVTVFTPTYNRAYILENLYNSLCRQISQDFEWLIVDDGSTDNTQELVSSWKNQERVLIRYFRQSNGGKHRAINRGVKEAKGDIFFIVDSDDYLLDDAILKINQAYEKVGKKLSVAGISFMRVAPDGTRIGGNVSFESSAMSITDFRCKLSIQGDLAETVRLEVIKQYPFPEIEGERFCPEAYLWHSIDKNHKMFFINEGIYVTEYLPDGLSAKIKKLLQTNPISSTIAYATMVDGNKPILFKLKNSILYWRYYFHSWTYSHPLSLSFSILSILAIPLGYGLYLKDSILTRSPK</sequence>
<dbReference type="OrthoDB" id="9810303at2"/>
<dbReference type="AlphaFoldDB" id="A0A2U1FPI0"/>
<reference evidence="3 4" key="1">
    <citation type="submission" date="2018-04" db="EMBL/GenBank/DDBJ databases">
        <title>Genomic Encyclopedia of Type Strains, Phase IV (KMG-IV): sequencing the most valuable type-strain genomes for metagenomic binning, comparative biology and taxonomic classification.</title>
        <authorList>
            <person name="Goeker M."/>
        </authorList>
    </citation>
    <scope>NUCLEOTIDE SEQUENCE [LARGE SCALE GENOMIC DNA]</scope>
    <source>
        <strain evidence="3 4">DSM 28520</strain>
    </source>
</reference>
<dbReference type="Proteomes" id="UP000245462">
    <property type="component" value="Unassembled WGS sequence"/>
</dbReference>
<name>A0A2U1FPI0_9PORP</name>
<keyword evidence="3" id="KW-0808">Transferase</keyword>
<dbReference type="CDD" id="cd00761">
    <property type="entry name" value="Glyco_tranf_GTA_type"/>
    <property type="match status" value="1"/>
</dbReference>
<dbReference type="GeneID" id="94550034"/>
<evidence type="ECO:0000259" key="2">
    <source>
        <dbReference type="Pfam" id="PF00535"/>
    </source>
</evidence>
<protein>
    <submittedName>
        <fullName evidence="3">Glycosyltransferase involved in cell wall biosynthesis</fullName>
    </submittedName>
</protein>
<keyword evidence="4" id="KW-1185">Reference proteome</keyword>
<evidence type="ECO:0000313" key="3">
    <source>
        <dbReference type="EMBL" id="PVZ14103.1"/>
    </source>
</evidence>
<evidence type="ECO:0000313" key="4">
    <source>
        <dbReference type="Proteomes" id="UP000245462"/>
    </source>
</evidence>
<accession>A0A2U1FPI0</accession>
<dbReference type="Pfam" id="PF00535">
    <property type="entry name" value="Glycos_transf_2"/>
    <property type="match status" value="1"/>
</dbReference>
<dbReference type="PANTHER" id="PTHR22916">
    <property type="entry name" value="GLYCOSYLTRANSFERASE"/>
    <property type="match status" value="1"/>
</dbReference>
<dbReference type="RefSeq" id="WP_116678589.1">
    <property type="nucleotide sequence ID" value="NZ_QEKY01000002.1"/>
</dbReference>
<comment type="caution">
    <text evidence="3">The sequence shown here is derived from an EMBL/GenBank/DDBJ whole genome shotgun (WGS) entry which is preliminary data.</text>
</comment>
<organism evidence="3 4">
    <name type="scientific">Porphyromonas loveana</name>
    <dbReference type="NCBI Taxonomy" id="1884669"/>
    <lineage>
        <taxon>Bacteria</taxon>
        <taxon>Pseudomonadati</taxon>
        <taxon>Bacteroidota</taxon>
        <taxon>Bacteroidia</taxon>
        <taxon>Bacteroidales</taxon>
        <taxon>Porphyromonadaceae</taxon>
        <taxon>Porphyromonas</taxon>
    </lineage>
</organism>
<dbReference type="InterPro" id="IPR029044">
    <property type="entry name" value="Nucleotide-diphossugar_trans"/>
</dbReference>
<keyword evidence="1" id="KW-0812">Transmembrane</keyword>
<keyword evidence="1" id="KW-1133">Transmembrane helix</keyword>
<dbReference type="GO" id="GO:0016758">
    <property type="term" value="F:hexosyltransferase activity"/>
    <property type="evidence" value="ECO:0007669"/>
    <property type="project" value="UniProtKB-ARBA"/>
</dbReference>
<dbReference type="PANTHER" id="PTHR22916:SF3">
    <property type="entry name" value="UDP-GLCNAC:BETAGAL BETA-1,3-N-ACETYLGLUCOSAMINYLTRANSFERASE-LIKE PROTEIN 1"/>
    <property type="match status" value="1"/>
</dbReference>
<dbReference type="SUPFAM" id="SSF53448">
    <property type="entry name" value="Nucleotide-diphospho-sugar transferases"/>
    <property type="match status" value="1"/>
</dbReference>
<feature type="transmembrane region" description="Helical" evidence="1">
    <location>
        <begin position="263"/>
        <end position="283"/>
    </location>
</feature>
<dbReference type="InterPro" id="IPR001173">
    <property type="entry name" value="Glyco_trans_2-like"/>
</dbReference>
<evidence type="ECO:0000256" key="1">
    <source>
        <dbReference type="SAM" id="Phobius"/>
    </source>
</evidence>
<proteinExistence type="predicted"/>
<dbReference type="EMBL" id="QEKY01000002">
    <property type="protein sequence ID" value="PVZ14103.1"/>
    <property type="molecule type" value="Genomic_DNA"/>
</dbReference>
<feature type="domain" description="Glycosyltransferase 2-like" evidence="2">
    <location>
        <begin position="3"/>
        <end position="116"/>
    </location>
</feature>
<dbReference type="Gene3D" id="3.90.550.10">
    <property type="entry name" value="Spore Coat Polysaccharide Biosynthesis Protein SpsA, Chain A"/>
    <property type="match status" value="1"/>
</dbReference>
<keyword evidence="1" id="KW-0472">Membrane</keyword>
<gene>
    <name evidence="3" type="ORF">C7382_102147</name>
</gene>